<dbReference type="InterPro" id="IPR017449">
    <property type="entry name" value="Pro-tRNA_synth_II"/>
</dbReference>
<evidence type="ECO:0000256" key="2">
    <source>
        <dbReference type="ARBA" id="ARBA00022598"/>
    </source>
</evidence>
<dbReference type="InterPro" id="IPR006195">
    <property type="entry name" value="aa-tRNA-synth_II"/>
</dbReference>
<name>A0A518B9X8_9BACT</name>
<evidence type="ECO:0000256" key="8">
    <source>
        <dbReference type="ARBA" id="ARBA00060806"/>
    </source>
</evidence>
<keyword evidence="6 9" id="KW-0030">Aminoacyl-tRNA synthetase</keyword>
<dbReference type="InterPro" id="IPR033721">
    <property type="entry name" value="ProRS_core_arch_euk"/>
</dbReference>
<evidence type="ECO:0000259" key="10">
    <source>
        <dbReference type="PROSITE" id="PS50862"/>
    </source>
</evidence>
<keyword evidence="12" id="KW-1185">Reference proteome</keyword>
<dbReference type="SMART" id="SM00946">
    <property type="entry name" value="ProRS-C_1"/>
    <property type="match status" value="1"/>
</dbReference>
<dbReference type="InterPro" id="IPR004154">
    <property type="entry name" value="Anticodon-bd"/>
</dbReference>
<comment type="function">
    <text evidence="9">Catalyzes the attachment of proline to tRNA(Pro) in a two-step reaction: proline is first activated by ATP to form Pro-AMP and then transferred to the acceptor end of tRNA(Pro).</text>
</comment>
<dbReference type="NCBIfam" id="TIGR00408">
    <property type="entry name" value="proS_fam_I"/>
    <property type="match status" value="1"/>
</dbReference>
<keyword evidence="5 9" id="KW-0648">Protein biosynthesis</keyword>
<reference evidence="11 12" key="1">
    <citation type="submission" date="2019-02" db="EMBL/GenBank/DDBJ databases">
        <title>Deep-cultivation of Planctomycetes and their phenomic and genomic characterization uncovers novel biology.</title>
        <authorList>
            <person name="Wiegand S."/>
            <person name="Jogler M."/>
            <person name="Boedeker C."/>
            <person name="Pinto D."/>
            <person name="Vollmers J."/>
            <person name="Rivas-Marin E."/>
            <person name="Kohn T."/>
            <person name="Peeters S.H."/>
            <person name="Heuer A."/>
            <person name="Rast P."/>
            <person name="Oberbeckmann S."/>
            <person name="Bunk B."/>
            <person name="Jeske O."/>
            <person name="Meyerdierks A."/>
            <person name="Storesund J.E."/>
            <person name="Kallscheuer N."/>
            <person name="Luecker S."/>
            <person name="Lage O.M."/>
            <person name="Pohl T."/>
            <person name="Merkel B.J."/>
            <person name="Hornburger P."/>
            <person name="Mueller R.-W."/>
            <person name="Bruemmer F."/>
            <person name="Labrenz M."/>
            <person name="Spormann A.M."/>
            <person name="Op den Camp H."/>
            <person name="Overmann J."/>
            <person name="Amann R."/>
            <person name="Jetten M.S.M."/>
            <person name="Mascher T."/>
            <person name="Medema M.H."/>
            <person name="Devos D.P."/>
            <person name="Kaster A.-K."/>
            <person name="Ovreas L."/>
            <person name="Rohde M."/>
            <person name="Galperin M.Y."/>
            <person name="Jogler C."/>
        </authorList>
    </citation>
    <scope>NUCLEOTIDE SEQUENCE [LARGE SCALE GENOMIC DNA]</scope>
    <source>
        <strain evidence="11 12">Pan216</strain>
    </source>
</reference>
<dbReference type="Pfam" id="PF00587">
    <property type="entry name" value="tRNA-synt_2b"/>
    <property type="match status" value="1"/>
</dbReference>
<evidence type="ECO:0000256" key="3">
    <source>
        <dbReference type="ARBA" id="ARBA00022741"/>
    </source>
</evidence>
<comment type="subunit">
    <text evidence="9">Homodimer.</text>
</comment>
<dbReference type="PROSITE" id="PS50862">
    <property type="entry name" value="AA_TRNA_LIGASE_II"/>
    <property type="match status" value="1"/>
</dbReference>
<dbReference type="OrthoDB" id="9809052at2"/>
<dbReference type="InterPro" id="IPR004499">
    <property type="entry name" value="Pro-tRNA-ligase_IIa_arc-type"/>
</dbReference>
<dbReference type="SUPFAM" id="SSF64586">
    <property type="entry name" value="C-terminal domain of ProRS"/>
    <property type="match status" value="1"/>
</dbReference>
<evidence type="ECO:0000256" key="1">
    <source>
        <dbReference type="ARBA" id="ARBA00022490"/>
    </source>
</evidence>
<evidence type="ECO:0000256" key="4">
    <source>
        <dbReference type="ARBA" id="ARBA00022840"/>
    </source>
</evidence>
<dbReference type="Gene3D" id="3.40.50.800">
    <property type="entry name" value="Anticodon-binding domain"/>
    <property type="match status" value="1"/>
</dbReference>
<dbReference type="RefSeq" id="WP_145261529.1">
    <property type="nucleotide sequence ID" value="NZ_CP036279.1"/>
</dbReference>
<dbReference type="SUPFAM" id="SSF55681">
    <property type="entry name" value="Class II aaRS and biotin synthetases"/>
    <property type="match status" value="1"/>
</dbReference>
<dbReference type="Gene3D" id="3.30.930.10">
    <property type="entry name" value="Bira Bifunctional Protein, Domain 2"/>
    <property type="match status" value="1"/>
</dbReference>
<dbReference type="PANTHER" id="PTHR43382:SF2">
    <property type="entry name" value="BIFUNCTIONAL GLUTAMATE_PROLINE--TRNA LIGASE"/>
    <property type="match status" value="1"/>
</dbReference>
<feature type="domain" description="Aminoacyl-transfer RNA synthetases class-II family profile" evidence="10">
    <location>
        <begin position="46"/>
        <end position="296"/>
    </location>
</feature>
<dbReference type="GO" id="GO:0005737">
    <property type="term" value="C:cytoplasm"/>
    <property type="evidence" value="ECO:0007669"/>
    <property type="project" value="UniProtKB-SubCell"/>
</dbReference>
<sequence length="503" mass="57137">MAKKQQNAISPTRGQDYPEWYQQVVRAADLAENSPARGCMVIKPWGWAIWENMQRILDRRFKETGHVNAYFPLFIPMSFLEKEAEHVEGFAKECAVVTHHRLEPNPEGGLVPAGPLEEPLIVRPTSETIIGAMYAKWVQSYRDLPIKINQWANVVRWEMRPRVFLRTAEFLWQEGHTVHATAEEAMEETRMMLDVYADFAANVMAVPVIKGEKTPDERFPGAVSTFTIEAMMQDHKALQAGTSHFLGQNFSKAQEIKFLNADGQETFGWTTSWGVSTRLIGALIMTHSDDDGLILPPRLAPKHVVILPIYRNDEEQARVLEYARKLADEIQSQRFADERIEVELDDRDMRGGEKNWFHIKRGVPIRLEVGPRDVEGDAVFMGRRDLSPKEKTSMKRPEFVASVGSILEEIQKTLLERATSFRDAATTKVDSLKELEEYFAPVKEGFEGGFAYGHWADDPAVTETLKKMKLTVRCIPLDGDEEPGQCLITGKPSAKRVIYAKAY</sequence>
<dbReference type="Pfam" id="PF09180">
    <property type="entry name" value="ProRS-C_1"/>
    <property type="match status" value="1"/>
</dbReference>
<dbReference type="Pfam" id="PF03129">
    <property type="entry name" value="HGTP_anticodon"/>
    <property type="match status" value="1"/>
</dbReference>
<comment type="similarity">
    <text evidence="8 9">Belongs to the class-II aminoacyl-tRNA synthetase family. ProS type 3 subfamily.</text>
</comment>
<organism evidence="11 12">
    <name type="scientific">Kolteria novifilia</name>
    <dbReference type="NCBI Taxonomy" id="2527975"/>
    <lineage>
        <taxon>Bacteria</taxon>
        <taxon>Pseudomonadati</taxon>
        <taxon>Planctomycetota</taxon>
        <taxon>Planctomycetia</taxon>
        <taxon>Kolteriales</taxon>
        <taxon>Kolteriaceae</taxon>
        <taxon>Kolteria</taxon>
    </lineage>
</organism>
<dbReference type="GO" id="GO:0006433">
    <property type="term" value="P:prolyl-tRNA aminoacylation"/>
    <property type="evidence" value="ECO:0007669"/>
    <property type="project" value="UniProtKB-UniRule"/>
</dbReference>
<dbReference type="EC" id="6.1.1.15" evidence="9"/>
<dbReference type="EMBL" id="CP036279">
    <property type="protein sequence ID" value="QDU63792.1"/>
    <property type="molecule type" value="Genomic_DNA"/>
</dbReference>
<dbReference type="CDD" id="cd00778">
    <property type="entry name" value="ProRS_core_arch_euk"/>
    <property type="match status" value="1"/>
</dbReference>
<dbReference type="InterPro" id="IPR036621">
    <property type="entry name" value="Anticodon-bd_dom_sf"/>
</dbReference>
<keyword evidence="2 9" id="KW-0436">Ligase</keyword>
<comment type="domain">
    <text evidence="9">Consists of three domains: the N-terminal catalytic domain, the anticodon-binding domain and the C-terminal extension.</text>
</comment>
<dbReference type="PANTHER" id="PTHR43382">
    <property type="entry name" value="PROLYL-TRNA SYNTHETASE"/>
    <property type="match status" value="1"/>
</dbReference>
<keyword evidence="3 9" id="KW-0547">Nucleotide-binding</keyword>
<evidence type="ECO:0000256" key="7">
    <source>
        <dbReference type="ARBA" id="ARBA00047671"/>
    </source>
</evidence>
<comment type="subcellular location">
    <subcellularLocation>
        <location evidence="9">Cytoplasm</location>
    </subcellularLocation>
</comment>
<dbReference type="GO" id="GO:0004827">
    <property type="term" value="F:proline-tRNA ligase activity"/>
    <property type="evidence" value="ECO:0007669"/>
    <property type="project" value="UniProtKB-UniRule"/>
</dbReference>
<gene>
    <name evidence="11" type="primary">proS_2</name>
    <name evidence="9" type="synonym">proS</name>
    <name evidence="11" type="ORF">Pan216_46730</name>
</gene>
<dbReference type="KEGG" id="knv:Pan216_46730"/>
<dbReference type="SUPFAM" id="SSF52954">
    <property type="entry name" value="Class II aaRS ABD-related"/>
    <property type="match status" value="1"/>
</dbReference>
<keyword evidence="1 9" id="KW-0963">Cytoplasm</keyword>
<comment type="catalytic activity">
    <reaction evidence="7 9">
        <text>tRNA(Pro) + L-proline + ATP = L-prolyl-tRNA(Pro) + AMP + diphosphate</text>
        <dbReference type="Rhea" id="RHEA:14305"/>
        <dbReference type="Rhea" id="RHEA-COMP:9700"/>
        <dbReference type="Rhea" id="RHEA-COMP:9702"/>
        <dbReference type="ChEBI" id="CHEBI:30616"/>
        <dbReference type="ChEBI" id="CHEBI:33019"/>
        <dbReference type="ChEBI" id="CHEBI:60039"/>
        <dbReference type="ChEBI" id="CHEBI:78442"/>
        <dbReference type="ChEBI" id="CHEBI:78532"/>
        <dbReference type="ChEBI" id="CHEBI:456215"/>
        <dbReference type="EC" id="6.1.1.15"/>
    </reaction>
</comment>
<dbReference type="Gene3D" id="3.30.110.30">
    <property type="entry name" value="C-terminal domain of ProRS"/>
    <property type="match status" value="1"/>
</dbReference>
<dbReference type="GO" id="GO:0017101">
    <property type="term" value="C:aminoacyl-tRNA synthetase multienzyme complex"/>
    <property type="evidence" value="ECO:0007669"/>
    <property type="project" value="TreeGrafter"/>
</dbReference>
<keyword evidence="4 9" id="KW-0067">ATP-binding</keyword>
<accession>A0A518B9X8</accession>
<dbReference type="Proteomes" id="UP000317093">
    <property type="component" value="Chromosome"/>
</dbReference>
<evidence type="ECO:0000256" key="5">
    <source>
        <dbReference type="ARBA" id="ARBA00022917"/>
    </source>
</evidence>
<dbReference type="InterPro" id="IPR002314">
    <property type="entry name" value="aa-tRNA-synt_IIb"/>
</dbReference>
<dbReference type="InterPro" id="IPR045864">
    <property type="entry name" value="aa-tRNA-synth_II/BPL/LPL"/>
</dbReference>
<evidence type="ECO:0000313" key="11">
    <source>
        <dbReference type="EMBL" id="QDU63792.1"/>
    </source>
</evidence>
<evidence type="ECO:0000256" key="9">
    <source>
        <dbReference type="HAMAP-Rule" id="MF_01571"/>
    </source>
</evidence>
<evidence type="ECO:0000256" key="6">
    <source>
        <dbReference type="ARBA" id="ARBA00023146"/>
    </source>
</evidence>
<proteinExistence type="inferred from homology"/>
<protein>
    <recommendedName>
        <fullName evidence="9">Proline--tRNA ligase</fullName>
        <ecNumber evidence="9">6.1.1.15</ecNumber>
    </recommendedName>
    <alternativeName>
        <fullName evidence="9">Prolyl-tRNA synthetase</fullName>
        <shortName evidence="9">ProRS</shortName>
    </alternativeName>
</protein>
<dbReference type="HAMAP" id="MF_01571">
    <property type="entry name" value="Pro_tRNA_synth_type3"/>
    <property type="match status" value="1"/>
</dbReference>
<dbReference type="AlphaFoldDB" id="A0A518B9X8"/>
<dbReference type="GO" id="GO:0005524">
    <property type="term" value="F:ATP binding"/>
    <property type="evidence" value="ECO:0007669"/>
    <property type="project" value="UniProtKB-UniRule"/>
</dbReference>
<dbReference type="FunFam" id="3.30.930.10:FF:000023">
    <property type="entry name" value="Proline--tRNA ligase"/>
    <property type="match status" value="1"/>
</dbReference>
<dbReference type="InterPro" id="IPR016061">
    <property type="entry name" value="Pro-tRNA_ligase_II_C"/>
</dbReference>
<evidence type="ECO:0000313" key="12">
    <source>
        <dbReference type="Proteomes" id="UP000317093"/>
    </source>
</evidence>